<dbReference type="OrthoDB" id="6154451at2759"/>
<proteinExistence type="predicted"/>
<organism evidence="1 2">
    <name type="scientific">Mytilus coruscus</name>
    <name type="common">Sea mussel</name>
    <dbReference type="NCBI Taxonomy" id="42192"/>
    <lineage>
        <taxon>Eukaryota</taxon>
        <taxon>Metazoa</taxon>
        <taxon>Spiralia</taxon>
        <taxon>Lophotrochozoa</taxon>
        <taxon>Mollusca</taxon>
        <taxon>Bivalvia</taxon>
        <taxon>Autobranchia</taxon>
        <taxon>Pteriomorphia</taxon>
        <taxon>Mytilida</taxon>
        <taxon>Mytiloidea</taxon>
        <taxon>Mytilidae</taxon>
        <taxon>Mytilinae</taxon>
        <taxon>Mytilus</taxon>
    </lineage>
</organism>
<dbReference type="AlphaFoldDB" id="A0A6J8CTA2"/>
<evidence type="ECO:0000313" key="1">
    <source>
        <dbReference type="EMBL" id="CAC5398100.1"/>
    </source>
</evidence>
<accession>A0A6J8CTA2</accession>
<dbReference type="PANTHER" id="PTHR16897">
    <property type="entry name" value="OS10G0105400 PROTEIN"/>
    <property type="match status" value="1"/>
</dbReference>
<evidence type="ECO:0000313" key="2">
    <source>
        <dbReference type="Proteomes" id="UP000507470"/>
    </source>
</evidence>
<protein>
    <submittedName>
        <fullName evidence="1">Uncharacterized protein</fullName>
    </submittedName>
</protein>
<dbReference type="EMBL" id="CACVKT020005819">
    <property type="protein sequence ID" value="CAC5398100.1"/>
    <property type="molecule type" value="Genomic_DNA"/>
</dbReference>
<dbReference type="PANTHER" id="PTHR16897:SF2">
    <property type="entry name" value="OS03G0226600 PROTEIN"/>
    <property type="match status" value="1"/>
</dbReference>
<name>A0A6J8CTA2_MYTCO</name>
<reference evidence="1 2" key="1">
    <citation type="submission" date="2020-06" db="EMBL/GenBank/DDBJ databases">
        <authorList>
            <person name="Li R."/>
            <person name="Bekaert M."/>
        </authorList>
    </citation>
    <scope>NUCLEOTIDE SEQUENCE [LARGE SCALE GENOMIC DNA]</scope>
    <source>
        <strain evidence="2">wild</strain>
    </source>
</reference>
<keyword evidence="2" id="KW-1185">Reference proteome</keyword>
<gene>
    <name evidence="1" type="ORF">MCOR_32497</name>
</gene>
<dbReference type="Proteomes" id="UP000507470">
    <property type="component" value="Unassembled WGS sequence"/>
</dbReference>
<sequence>MSDTVISNENVFTVKLAKGHQLRLGDIYVVKVTACNAALLCSTAYSDDVLLDYSPPQVGGFMPPLNWEVFPGITNPIRFNLTWYGFSDVESDVRSYFISIGYDYSGVDIIGAYKVKSDHQDPGGMQHTIINVDTINKLPEKLVLTIWAENNAGLLSSQSKITTDVVSFNRNFTKGNLVIQKHSCIAEYCNNDCTCAVVGQNVKPIQNQSVQAKLITMNEQPGDGIFNSVNENPWHDVGKETEAVHCLSPDRQLEHKTNYVAYVRAWYSFKLYTTFQSEPIQVDHTSPDIHKRYFVIDSIFDCEDDVDYILSTNSILSCWDGVFYDEESGIKNFMVSLGTSPYADDIVRMHDVGHKTRLDWNGHSFEPGTRYYTTLRAINNIGLHTELSSDGFVIDDIAPAAGIVYNTGHHNDAIYQSNNQPVKFSWHGFDDEHSFIDSYYVGFIVNSRVPLANDSSSFQKFDIQDHIVYDGNLNQGDTIAAMVKAIDKAGHESPFVTSLPLIIDNTPPQSYDCKRFDEIYEKQITGKDRWLDQITCHKNNVYKIKVSITEVTPDFKALLAVDDISMVLPFARNSDGSLITEYNFFAFEMGPKQFSLDIFGGLKSTEMSISVLKCSSIITETKNIDTITTQQISSDRISICVRAIDLDSGIKQVNIGIGSVYGGFELQTMKSAISSSHRMHDIVEANLTHGERIYVKAVVINHAGLQNEFTSHPFIIDHTPPIIQKMESSLAYRDDVQNGTTTSVHSRWQVIDDESDIKLCEYCIGFSESSCDIIGWTATSSISLSQSKDFKVQHGSRIFLKLRCINGVQLSGSAYSGPLVVSYIPPENIGSTIQFITDTGINNVTGDLRALTFRWDYLNDPSGIQSYSPRVYKNKTLVSDIQIPNKNYIRITNIHMENQEAYSVDVKGTNVGNISSIANHALIKCEHTRPSLSGKGFDHGTNYIDWKEVFKPTYISSYQVAIGSAKGMTDIMMPTTTTGTRVNIDIPREYHEIRAVLTATSITGLSTTYRQAIVL</sequence>